<dbReference type="Gene3D" id="1.10.8.10">
    <property type="entry name" value="DNA helicase RuvA subunit, C-terminal domain"/>
    <property type="match status" value="1"/>
</dbReference>
<dbReference type="EC" id="2.1.1.297" evidence="5"/>
<feature type="binding site" evidence="5">
    <location>
        <begin position="132"/>
        <end position="136"/>
    </location>
    <ligand>
        <name>S-adenosyl-L-methionine</name>
        <dbReference type="ChEBI" id="CHEBI:59789"/>
    </ligand>
</feature>
<dbReference type="InterPro" id="IPR007848">
    <property type="entry name" value="Small_mtfrase_dom"/>
</dbReference>
<comment type="function">
    <text evidence="5">Methylates the class 1 translation termination release factors RF1/PrfA and RF2/PrfB on the glutamine residue of the universally conserved GGQ motif.</text>
</comment>
<name>A0A841T353_9BACL</name>
<dbReference type="GO" id="GO:0003676">
    <property type="term" value="F:nucleic acid binding"/>
    <property type="evidence" value="ECO:0007669"/>
    <property type="project" value="InterPro"/>
</dbReference>
<dbReference type="CDD" id="cd02440">
    <property type="entry name" value="AdoMet_MTases"/>
    <property type="match status" value="1"/>
</dbReference>
<dbReference type="RefSeq" id="WP_185123260.1">
    <property type="nucleotide sequence ID" value="NZ_JACJVQ010000028.1"/>
</dbReference>
<evidence type="ECO:0000259" key="7">
    <source>
        <dbReference type="Pfam" id="PF17827"/>
    </source>
</evidence>
<dbReference type="PROSITE" id="PS00092">
    <property type="entry name" value="N6_MTASE"/>
    <property type="match status" value="1"/>
</dbReference>
<evidence type="ECO:0000256" key="5">
    <source>
        <dbReference type="HAMAP-Rule" id="MF_02126"/>
    </source>
</evidence>
<dbReference type="PANTHER" id="PTHR18895:SF74">
    <property type="entry name" value="MTRF1L RELEASE FACTOR GLUTAMINE METHYLTRANSFERASE"/>
    <property type="match status" value="1"/>
</dbReference>
<dbReference type="Pfam" id="PF17827">
    <property type="entry name" value="PrmC_N"/>
    <property type="match status" value="1"/>
</dbReference>
<evidence type="ECO:0000256" key="2">
    <source>
        <dbReference type="ARBA" id="ARBA00022679"/>
    </source>
</evidence>
<comment type="caution">
    <text evidence="5">Lacks conserved residue(s) required for the propagation of feature annotation.</text>
</comment>
<comment type="caution">
    <text evidence="8">The sequence shown here is derived from an EMBL/GenBank/DDBJ whole genome shotgun (WGS) entry which is preliminary data.</text>
</comment>
<feature type="binding site" evidence="5">
    <location>
        <position position="206"/>
    </location>
    <ligand>
        <name>S-adenosyl-L-methionine</name>
        <dbReference type="ChEBI" id="CHEBI:59789"/>
    </ligand>
</feature>
<dbReference type="Gene3D" id="3.40.50.150">
    <property type="entry name" value="Vaccinia Virus protein VP39"/>
    <property type="match status" value="1"/>
</dbReference>
<dbReference type="InterPro" id="IPR040758">
    <property type="entry name" value="PrmC_N"/>
</dbReference>
<feature type="domain" description="Release factor glutamine methyltransferase N-terminal" evidence="7">
    <location>
        <begin position="14"/>
        <end position="81"/>
    </location>
</feature>
<accession>A0A841T353</accession>
<evidence type="ECO:0000313" key="8">
    <source>
        <dbReference type="EMBL" id="MBB6638052.1"/>
    </source>
</evidence>
<dbReference type="PANTHER" id="PTHR18895">
    <property type="entry name" value="HEMK METHYLTRANSFERASE"/>
    <property type="match status" value="1"/>
</dbReference>
<dbReference type="SUPFAM" id="SSF53335">
    <property type="entry name" value="S-adenosyl-L-methionine-dependent methyltransferases"/>
    <property type="match status" value="1"/>
</dbReference>
<feature type="binding site" evidence="5">
    <location>
        <position position="155"/>
    </location>
    <ligand>
        <name>S-adenosyl-L-methionine</name>
        <dbReference type="ChEBI" id="CHEBI:59789"/>
    </ligand>
</feature>
<dbReference type="NCBIfam" id="TIGR03534">
    <property type="entry name" value="RF_mod_PrmC"/>
    <property type="match status" value="1"/>
</dbReference>
<dbReference type="EMBL" id="JACJVQ010000028">
    <property type="protein sequence ID" value="MBB6638052.1"/>
    <property type="molecule type" value="Genomic_DNA"/>
</dbReference>
<comment type="similarity">
    <text evidence="5">Belongs to the protein N5-glutamine methyltransferase family. PrmC subfamily.</text>
</comment>
<keyword evidence="2 5" id="KW-0808">Transferase</keyword>
<dbReference type="GO" id="GO:0102559">
    <property type="term" value="F:peptide chain release factor N(5)-glutamine methyltransferase activity"/>
    <property type="evidence" value="ECO:0007669"/>
    <property type="project" value="UniProtKB-EC"/>
</dbReference>
<evidence type="ECO:0000256" key="4">
    <source>
        <dbReference type="ARBA" id="ARBA00048391"/>
    </source>
</evidence>
<comment type="catalytic activity">
    <reaction evidence="4 5">
        <text>L-glutaminyl-[peptide chain release factor] + S-adenosyl-L-methionine = N(5)-methyl-L-glutaminyl-[peptide chain release factor] + S-adenosyl-L-homocysteine + H(+)</text>
        <dbReference type="Rhea" id="RHEA:42896"/>
        <dbReference type="Rhea" id="RHEA-COMP:10271"/>
        <dbReference type="Rhea" id="RHEA-COMP:10272"/>
        <dbReference type="ChEBI" id="CHEBI:15378"/>
        <dbReference type="ChEBI" id="CHEBI:30011"/>
        <dbReference type="ChEBI" id="CHEBI:57856"/>
        <dbReference type="ChEBI" id="CHEBI:59789"/>
        <dbReference type="ChEBI" id="CHEBI:61891"/>
        <dbReference type="EC" id="2.1.1.297"/>
    </reaction>
</comment>
<dbReference type="GO" id="GO:0032259">
    <property type="term" value="P:methylation"/>
    <property type="evidence" value="ECO:0007669"/>
    <property type="project" value="UniProtKB-KW"/>
</dbReference>
<dbReference type="InterPro" id="IPR004556">
    <property type="entry name" value="HemK-like"/>
</dbReference>
<evidence type="ECO:0000256" key="3">
    <source>
        <dbReference type="ARBA" id="ARBA00022691"/>
    </source>
</evidence>
<dbReference type="InterPro" id="IPR019874">
    <property type="entry name" value="RF_methyltr_PrmC"/>
</dbReference>
<feature type="binding site" evidence="5">
    <location>
        <begin position="206"/>
        <end position="209"/>
    </location>
    <ligand>
        <name>substrate</name>
    </ligand>
</feature>
<dbReference type="InterPro" id="IPR050320">
    <property type="entry name" value="N5-glutamine_MTase"/>
</dbReference>
<dbReference type="Pfam" id="PF05175">
    <property type="entry name" value="MTS"/>
    <property type="match status" value="1"/>
</dbReference>
<evidence type="ECO:0000313" key="9">
    <source>
        <dbReference type="Proteomes" id="UP000535838"/>
    </source>
</evidence>
<dbReference type="InterPro" id="IPR002052">
    <property type="entry name" value="DNA_methylase_N6_adenine_CS"/>
</dbReference>
<keyword evidence="1 5" id="KW-0489">Methyltransferase</keyword>
<dbReference type="HAMAP" id="MF_02126">
    <property type="entry name" value="RF_methyltr_PrmC"/>
    <property type="match status" value="1"/>
</dbReference>
<dbReference type="AlphaFoldDB" id="A0A841T353"/>
<dbReference type="InterPro" id="IPR029063">
    <property type="entry name" value="SAM-dependent_MTases_sf"/>
</dbReference>
<feature type="domain" description="Methyltransferase small" evidence="6">
    <location>
        <begin position="128"/>
        <end position="212"/>
    </location>
</feature>
<proteinExistence type="inferred from homology"/>
<keyword evidence="9" id="KW-1185">Reference proteome</keyword>
<organism evidence="8 9">
    <name type="scientific">Cohnella thailandensis</name>
    <dbReference type="NCBI Taxonomy" id="557557"/>
    <lineage>
        <taxon>Bacteria</taxon>
        <taxon>Bacillati</taxon>
        <taxon>Bacillota</taxon>
        <taxon>Bacilli</taxon>
        <taxon>Bacillales</taxon>
        <taxon>Paenibacillaceae</taxon>
        <taxon>Cohnella</taxon>
    </lineage>
</organism>
<dbReference type="NCBIfam" id="TIGR00536">
    <property type="entry name" value="hemK_fam"/>
    <property type="match status" value="1"/>
</dbReference>
<protein>
    <recommendedName>
        <fullName evidence="5">Release factor glutamine methyltransferase</fullName>
        <shortName evidence="5">RF MTase</shortName>
        <ecNumber evidence="5">2.1.1.297</ecNumber>
    </recommendedName>
    <alternativeName>
        <fullName evidence="5">N5-glutamine methyltransferase PrmC</fullName>
    </alternativeName>
    <alternativeName>
        <fullName evidence="5">Protein-(glutamine-N5) MTase PrmC</fullName>
    </alternativeName>
    <alternativeName>
        <fullName evidence="5">Protein-glutamine N-methyltransferase PrmC</fullName>
    </alternativeName>
</protein>
<keyword evidence="3 5" id="KW-0949">S-adenosyl-L-methionine</keyword>
<gene>
    <name evidence="5 8" type="primary">prmC</name>
    <name evidence="8" type="ORF">H7B67_28315</name>
</gene>
<evidence type="ECO:0000259" key="6">
    <source>
        <dbReference type="Pfam" id="PF05175"/>
    </source>
</evidence>
<reference evidence="8 9" key="1">
    <citation type="submission" date="2020-08" db="EMBL/GenBank/DDBJ databases">
        <title>Cohnella phylogeny.</title>
        <authorList>
            <person name="Dunlap C."/>
        </authorList>
    </citation>
    <scope>NUCLEOTIDE SEQUENCE [LARGE SCALE GENOMIC DNA]</scope>
    <source>
        <strain evidence="8 9">DSM 25241</strain>
    </source>
</reference>
<evidence type="ECO:0000256" key="1">
    <source>
        <dbReference type="ARBA" id="ARBA00022603"/>
    </source>
</evidence>
<sequence length="301" mass="32840">MAKEKNPTISEEWRKGADLLRSAEVEEANANSELLLLHVLGIGKAELLRDLREPFPEGKRELWERALERKAAGEPAQYIIGEQFFYGRPFRVTPDVLIPRPETELLAEAVLAQAAGWSEAEGGGPLIVLDVGTGSGALAVTLAAERQDWGVLASDLSPAALGVARGNASLNGVEERITFFEGDLLAPFQCSAERPEGIAVDILVSNPPYIRSSDMPGLQREVRDYEPHLALDGGEDGLDPYRRMAAQLGKLPRLPRLVAWEMGAGQADDAAKLLRAVADWREIRYVKDYAGIDRHVIAVGD</sequence>
<dbReference type="Proteomes" id="UP000535838">
    <property type="component" value="Unassembled WGS sequence"/>
</dbReference>